<gene>
    <name evidence="2" type="primary">LOC105084166</name>
</gene>
<protein>
    <submittedName>
        <fullName evidence="2">Histone H1.5 isoform X1</fullName>
    </submittedName>
</protein>
<dbReference type="Proteomes" id="UP001732780">
    <property type="component" value="Chromosome 20"/>
</dbReference>
<evidence type="ECO:0000313" key="1">
    <source>
        <dbReference type="Proteomes" id="UP001732780"/>
    </source>
</evidence>
<proteinExistence type="predicted"/>
<sequence>MFETVPTAPPAPAEKTPGKKKARKPAGATKRKVSASPVSELITKAVSASKERSGVSLAAMKKALPAAGYDVKNSHIKLGLQSLVNKGTLVQTKGTGASGSFILNKKATTRHAKPKAKKVGTANPKKAAGAVKSKARGATTPEKSVKTTPKKVKKTVATIRAKVAKSPKEFKTTKPKEVSKATAPKSKLYQNPRNTDTCAGNQPPQRFSHLSAFAKEKRRNSPKR</sequence>
<evidence type="ECO:0000313" key="2">
    <source>
        <dbReference type="RefSeq" id="XP_074204318.1"/>
    </source>
</evidence>
<dbReference type="RefSeq" id="XP_074204318.1">
    <property type="nucleotide sequence ID" value="XM_074348217.1"/>
</dbReference>
<accession>A0AC58P2R5</accession>
<name>A0AC58P2R5_CAMBA</name>
<reference evidence="2" key="1">
    <citation type="submission" date="2025-08" db="UniProtKB">
        <authorList>
            <consortium name="RefSeq"/>
        </authorList>
    </citation>
    <scope>IDENTIFICATION</scope>
    <source>
        <tissue evidence="2">Blood</tissue>
    </source>
</reference>
<organism evidence="1 2">
    <name type="scientific">Camelus bactrianus</name>
    <name type="common">Bactrian camel</name>
    <dbReference type="NCBI Taxonomy" id="9837"/>
    <lineage>
        <taxon>Eukaryota</taxon>
        <taxon>Metazoa</taxon>
        <taxon>Chordata</taxon>
        <taxon>Craniata</taxon>
        <taxon>Vertebrata</taxon>
        <taxon>Euteleostomi</taxon>
        <taxon>Mammalia</taxon>
        <taxon>Eutheria</taxon>
        <taxon>Laurasiatheria</taxon>
        <taxon>Artiodactyla</taxon>
        <taxon>Tylopoda</taxon>
        <taxon>Camelidae</taxon>
        <taxon>Camelus</taxon>
    </lineage>
</organism>
<keyword evidence="1" id="KW-1185">Reference proteome</keyword>